<feature type="chain" id="PRO_5009921932" evidence="1">
    <location>
        <begin position="19"/>
        <end position="699"/>
    </location>
</feature>
<dbReference type="NCBIfam" id="TIGR04131">
    <property type="entry name" value="Bac_Flav_CTERM"/>
    <property type="match status" value="1"/>
</dbReference>
<accession>A0A1M6W483</accession>
<evidence type="ECO:0000313" key="2">
    <source>
        <dbReference type="EMBL" id="OCA80172.1"/>
    </source>
</evidence>
<feature type="signal peptide" evidence="1">
    <location>
        <begin position="1"/>
        <end position="18"/>
    </location>
</feature>
<dbReference type="Proteomes" id="UP000093508">
    <property type="component" value="Unassembled WGS sequence"/>
</dbReference>
<dbReference type="OrthoDB" id="9765926at2"/>
<dbReference type="EMBL" id="MAYF01000024">
    <property type="protein sequence ID" value="OCA80172.1"/>
    <property type="molecule type" value="Genomic_DNA"/>
</dbReference>
<evidence type="ECO:0000313" key="5">
    <source>
        <dbReference type="Proteomes" id="UP000184069"/>
    </source>
</evidence>
<evidence type="ECO:0000313" key="4">
    <source>
        <dbReference type="Proteomes" id="UP000093508"/>
    </source>
</evidence>
<gene>
    <name evidence="2" type="ORF">BBH99_04810</name>
    <name evidence="3" type="ORF">SAMN05444407_101482</name>
</gene>
<evidence type="ECO:0000256" key="1">
    <source>
        <dbReference type="SAM" id="SignalP"/>
    </source>
</evidence>
<sequence>MKKYLLIFLIFITQMVFAQQDCITAIPICSDSEISLKPNGSGSVKEGSGCLNSESNSIWFTFSIQTPGTLTFLITPMGPNAYNIDYDFALYGPNHSCSNIKETPLRCSYAGMSNLISRPLTGLSMTATETTEDGGGIGFVKYIDVLPGEVYHLLLNNYSPEIAPFKLSFGGTATLLTPFDNNSLKIYQPFPFLKPGAKNDGDIDICGNPVTFDFATLSNHIRNNNPNFVIKYYRSAADAASDYDPITTPIPVNTTTQYTYSISYADPTKPLSFLNQCREFGNIKFSDRSFTLTPGEITSCSNNNSGTALYDLSSANIGLTPNLNVKYYPSMYDLDHGINEITNPYQYVSAEGSVFVKATNEYGCITITEIKLKFHPLVKALPDPTLTECHLESNPSMGMFNLDNAPITVPADGTKKKYYPSMADAVDATNEILNYQTYMAPNGVVYVRVYDELGCFTVAKITLQVLPPVTSSVLKDKIICMEDKTTLDAGPGFKKYEWSTGATTQSISDVGVGTYWVKLTTRTGECTTTQKVTVYPSEQPVISNIDVSTTNITVNVTGGTPDYKYSIDNVVWQDSNVFTNVARGNYKIYVKDAYDCDPIVVEVVVPNIVNVITPNGDGINDVLDYSAIAGKQNLTLNIFDRYGVKIHQADKSNGYKWDGTIAGKKIPTGTYWYSLTWNENNSKNTPFKFSGWIIVKNRE</sequence>
<dbReference type="GO" id="GO:0016829">
    <property type="term" value="F:lyase activity"/>
    <property type="evidence" value="ECO:0007669"/>
    <property type="project" value="UniProtKB-KW"/>
</dbReference>
<organism evidence="3 5">
    <name type="scientific">Chryseobacterium contaminans</name>
    <dbReference type="NCBI Taxonomy" id="1423959"/>
    <lineage>
        <taxon>Bacteria</taxon>
        <taxon>Pseudomonadati</taxon>
        <taxon>Bacteroidota</taxon>
        <taxon>Flavobacteriia</taxon>
        <taxon>Flavobacteriales</taxon>
        <taxon>Weeksellaceae</taxon>
        <taxon>Chryseobacterium group</taxon>
        <taxon>Chryseobacterium</taxon>
    </lineage>
</organism>
<dbReference type="RefSeq" id="WP_066691702.1">
    <property type="nucleotide sequence ID" value="NZ_FRBM01000001.1"/>
</dbReference>
<keyword evidence="2" id="KW-0456">Lyase</keyword>
<dbReference type="AlphaFoldDB" id="A0A1M6W483"/>
<dbReference type="Pfam" id="PF13585">
    <property type="entry name" value="CHU_C"/>
    <property type="match status" value="1"/>
</dbReference>
<keyword evidence="4" id="KW-1185">Reference proteome</keyword>
<dbReference type="STRING" id="1423959.SAMN05444407_101482"/>
<protein>
    <submittedName>
        <fullName evidence="2">Chromophore lyase</fullName>
    </submittedName>
    <submittedName>
        <fullName evidence="3">Gliding motility-associated C-terminal domain-containing protein</fullName>
    </submittedName>
</protein>
<dbReference type="InterPro" id="IPR026341">
    <property type="entry name" value="T9SS_type_B"/>
</dbReference>
<keyword evidence="1" id="KW-0732">Signal</keyword>
<dbReference type="EMBL" id="FRBM01000001">
    <property type="protein sequence ID" value="SHK88507.1"/>
    <property type="molecule type" value="Genomic_DNA"/>
</dbReference>
<dbReference type="Proteomes" id="UP000184069">
    <property type="component" value="Unassembled WGS sequence"/>
</dbReference>
<evidence type="ECO:0000313" key="3">
    <source>
        <dbReference type="EMBL" id="SHK88507.1"/>
    </source>
</evidence>
<name>A0A1M6W483_9FLAO</name>
<reference evidence="3 5" key="2">
    <citation type="submission" date="2016-11" db="EMBL/GenBank/DDBJ databases">
        <authorList>
            <person name="Jaros S."/>
            <person name="Januszkiewicz K."/>
            <person name="Wedrychowicz H."/>
        </authorList>
    </citation>
    <scope>NUCLEOTIDE SEQUENCE [LARGE SCALE GENOMIC DNA]</scope>
    <source>
        <strain evidence="3 5">DSM 27621</strain>
    </source>
</reference>
<proteinExistence type="predicted"/>
<reference evidence="2 4" key="1">
    <citation type="submission" date="2016-07" db="EMBL/GenBank/DDBJ databases">
        <authorList>
            <person name="Jeong J.-J."/>
            <person name="Kim D.W."/>
            <person name="Sang M.K."/>
            <person name="Choi I.-G."/>
            <person name="Kim K.D."/>
        </authorList>
    </citation>
    <scope>NUCLEOTIDE SEQUENCE [LARGE SCALE GENOMIC DNA]</scope>
    <source>
        <strain evidence="2 4">C-26</strain>
    </source>
</reference>